<dbReference type="EMBL" id="QWED01000205">
    <property type="protein sequence ID" value="RIJ12477.1"/>
    <property type="molecule type" value="Genomic_DNA"/>
</dbReference>
<keyword evidence="5 8" id="KW-1133">Transmembrane helix</keyword>
<proteinExistence type="predicted"/>
<evidence type="ECO:0000256" key="6">
    <source>
        <dbReference type="ARBA" id="ARBA00023136"/>
    </source>
</evidence>
<feature type="region of interest" description="Disordered" evidence="7">
    <location>
        <begin position="427"/>
        <end position="449"/>
    </location>
</feature>
<dbReference type="GO" id="GO:0005886">
    <property type="term" value="C:plasma membrane"/>
    <property type="evidence" value="ECO:0007669"/>
    <property type="project" value="UniProtKB-SubCell"/>
</dbReference>
<keyword evidence="3" id="KW-1003">Cell membrane</keyword>
<evidence type="ECO:0000256" key="1">
    <source>
        <dbReference type="ARBA" id="ARBA00004651"/>
    </source>
</evidence>
<organism evidence="9 11">
    <name type="scientific">Clavibacter nebraskensis</name>
    <dbReference type="NCBI Taxonomy" id="31963"/>
    <lineage>
        <taxon>Bacteria</taxon>
        <taxon>Bacillati</taxon>
        <taxon>Actinomycetota</taxon>
        <taxon>Actinomycetes</taxon>
        <taxon>Micrococcales</taxon>
        <taxon>Microbacteriaceae</taxon>
        <taxon>Clavibacter</taxon>
    </lineage>
</organism>
<dbReference type="AlphaFoldDB" id="A0A399Q5Q2"/>
<dbReference type="Proteomes" id="UP001056208">
    <property type="component" value="Chromosome"/>
</dbReference>
<reference evidence="9 11" key="1">
    <citation type="submission" date="2018-08" db="EMBL/GenBank/DDBJ databases">
        <title>Genome Sequence of Clavibacter michiganensis Subspecies type strains, and the Atypical Peach-Colored Strains Isolated from Tomato.</title>
        <authorList>
            <person name="Osdaghi E."/>
            <person name="Portier P."/>
            <person name="Briand M."/>
            <person name="Jacques M.-A."/>
        </authorList>
    </citation>
    <scope>NUCLEOTIDE SEQUENCE [LARGE SCALE GENOMIC DNA]</scope>
    <source>
        <strain evidence="9 11">CFBP 7577</strain>
    </source>
</reference>
<feature type="transmembrane region" description="Helical" evidence="8">
    <location>
        <begin position="77"/>
        <end position="98"/>
    </location>
</feature>
<comment type="subcellular location">
    <subcellularLocation>
        <location evidence="1">Cell membrane</location>
        <topology evidence="1">Multi-pass membrane protein</topology>
    </subcellularLocation>
</comment>
<keyword evidence="4 8" id="KW-0812">Transmembrane</keyword>
<evidence type="ECO:0000256" key="5">
    <source>
        <dbReference type="ARBA" id="ARBA00022989"/>
    </source>
</evidence>
<gene>
    <name evidence="9" type="ORF">DZF97_08005</name>
    <name evidence="10" type="ORF">LIV34_000334</name>
</gene>
<dbReference type="InterPro" id="IPR036458">
    <property type="entry name" value="Na:dicarbo_symporter_sf"/>
</dbReference>
<accession>A0A399Q5Q2</accession>
<dbReference type="GeneID" id="92982179"/>
<dbReference type="Gene3D" id="1.10.3860.10">
    <property type="entry name" value="Sodium:dicarboxylate symporter"/>
    <property type="match status" value="1"/>
</dbReference>
<dbReference type="Proteomes" id="UP000265361">
    <property type="component" value="Unassembled WGS sequence"/>
</dbReference>
<dbReference type="RefSeq" id="WP_015489126.1">
    <property type="nucleotide sequence ID" value="NZ_CP033721.2"/>
</dbReference>
<dbReference type="PRINTS" id="PR00173">
    <property type="entry name" value="EDTRNSPORT"/>
</dbReference>
<feature type="transmembrane region" description="Helical" evidence="8">
    <location>
        <begin position="12"/>
        <end position="32"/>
    </location>
</feature>
<feature type="transmembrane region" description="Helical" evidence="8">
    <location>
        <begin position="350"/>
        <end position="372"/>
    </location>
</feature>
<evidence type="ECO:0000256" key="4">
    <source>
        <dbReference type="ARBA" id="ARBA00022692"/>
    </source>
</evidence>
<feature type="transmembrane region" description="Helical" evidence="8">
    <location>
        <begin position="44"/>
        <end position="65"/>
    </location>
</feature>
<feature type="transmembrane region" description="Helical" evidence="8">
    <location>
        <begin position="216"/>
        <end position="241"/>
    </location>
</feature>
<protein>
    <submittedName>
        <fullName evidence="9">Dicarboxylate/amino acid:cation symporter</fullName>
    </submittedName>
</protein>
<evidence type="ECO:0000256" key="8">
    <source>
        <dbReference type="SAM" id="Phobius"/>
    </source>
</evidence>
<dbReference type="GO" id="GO:0015293">
    <property type="term" value="F:symporter activity"/>
    <property type="evidence" value="ECO:0007669"/>
    <property type="project" value="UniProtKB-KW"/>
</dbReference>
<keyword evidence="12" id="KW-1185">Reference proteome</keyword>
<keyword evidence="2" id="KW-0813">Transport</keyword>
<evidence type="ECO:0000313" key="11">
    <source>
        <dbReference type="Proteomes" id="UP000265361"/>
    </source>
</evidence>
<feature type="transmembrane region" description="Helical" evidence="8">
    <location>
        <begin position="184"/>
        <end position="204"/>
    </location>
</feature>
<evidence type="ECO:0000256" key="7">
    <source>
        <dbReference type="SAM" id="MobiDB-lite"/>
    </source>
</evidence>
<dbReference type="PANTHER" id="PTHR42865">
    <property type="entry name" value="PROTON/GLUTAMATE-ASPARTATE SYMPORTER"/>
    <property type="match status" value="1"/>
</dbReference>
<evidence type="ECO:0000256" key="3">
    <source>
        <dbReference type="ARBA" id="ARBA00022475"/>
    </source>
</evidence>
<feature type="transmembrane region" description="Helical" evidence="8">
    <location>
        <begin position="294"/>
        <end position="315"/>
    </location>
</feature>
<keyword evidence="6 8" id="KW-0472">Membrane</keyword>
<evidence type="ECO:0000256" key="2">
    <source>
        <dbReference type="ARBA" id="ARBA00022448"/>
    </source>
</evidence>
<dbReference type="PANTHER" id="PTHR42865:SF7">
    <property type="entry name" value="PROTON_GLUTAMATE-ASPARTATE SYMPORTER"/>
    <property type="match status" value="1"/>
</dbReference>
<dbReference type="Pfam" id="PF00375">
    <property type="entry name" value="SDF"/>
    <property type="match status" value="1"/>
</dbReference>
<dbReference type="InterPro" id="IPR001991">
    <property type="entry name" value="Na-dicarboxylate_symporter"/>
</dbReference>
<dbReference type="EMBL" id="CP086345">
    <property type="protein sequence ID" value="UQB05316.1"/>
    <property type="molecule type" value="Genomic_DNA"/>
</dbReference>
<evidence type="ECO:0000313" key="9">
    <source>
        <dbReference type="EMBL" id="RIJ12477.1"/>
    </source>
</evidence>
<feature type="transmembrane region" description="Helical" evidence="8">
    <location>
        <begin position="140"/>
        <end position="163"/>
    </location>
</feature>
<feature type="transmembrane region" description="Helical" evidence="8">
    <location>
        <begin position="327"/>
        <end position="344"/>
    </location>
</feature>
<sequence>MELAALRNPALQIGIAAVAGIVFGLVAAGPAADVAVLGQVFIRLIQMAIVPLVMTSVIVATGSVGGAGTGRLAFRTFAWMIGFSVLAAVVAVGLGTVLRPGAGATFSGELDPSLAAQASEASTWQDTVLGFFSTNIVDSMAGAAMVPIIVFSLLFGVALNGYVSTTGNALVLQLLEQLQHVLLGLIRLVMRVAPVGVFALLAGLTADVGLAVVTSALAYLGTTALGVVILTVVFVAVVAVRTRLDPRRLPRKLAEQTLIAVTTTSSAVTFPTVLRNTVEKVGVSERVANFTLSIGLTMGSYGAVLNYTIVVLFLAQSGGLALTPGQVLLGMGLAILLNMGTITVPGGFPVVALFLASTLGLPVQAVGLLIAVDWFTGILRTFLNVNGDTFVAMLVAAPDGEIDRDVYRGTGTTATAAASAVPVAEEAPADATAPAVAPAARDTVGAPRG</sequence>
<name>A0A399Q5Q2_9MICO</name>
<evidence type="ECO:0000313" key="10">
    <source>
        <dbReference type="EMBL" id="UQB05316.1"/>
    </source>
</evidence>
<dbReference type="SUPFAM" id="SSF118215">
    <property type="entry name" value="Proton glutamate symport protein"/>
    <property type="match status" value="1"/>
</dbReference>
<reference evidence="10" key="2">
    <citation type="submission" date="2021-11" db="EMBL/GenBank/DDBJ databases">
        <authorList>
            <person name="Li G."/>
            <person name="Jia Q."/>
            <person name="Yang F."/>
            <person name="Zhang C."/>
            <person name="Singh A."/>
            <person name="Lorenz A.J."/>
            <person name="Jackson-Ziems T."/>
            <person name="Vidaver A."/>
            <person name="Alfano J.R."/>
        </authorList>
    </citation>
    <scope>NUCLEOTIDE SEQUENCE</scope>
    <source>
        <strain evidence="10">CNK-2</strain>
    </source>
</reference>
<evidence type="ECO:0000313" key="12">
    <source>
        <dbReference type="Proteomes" id="UP001056208"/>
    </source>
</evidence>